<proteinExistence type="predicted"/>
<evidence type="ECO:0000313" key="2">
    <source>
        <dbReference type="EMBL" id="TPX08003.1"/>
    </source>
</evidence>
<accession>A0A507AKL8</accession>
<sequence length="130" mass="14239">MRGLEIGLQQEAASVDDDRQSRYKSLRARKAMHTTPAHTSESRSDTTGPFKHTPDGSARSPCLEDIMNFVAPTSIGTRRGAGQPGCRDPVARPIYLGRPMQPRSTRPDVKDEPSTNAATEQGDTQRRGSF</sequence>
<protein>
    <submittedName>
        <fullName evidence="2">Uncharacterized protein</fullName>
    </submittedName>
</protein>
<feature type="region of interest" description="Disordered" evidence="1">
    <location>
        <begin position="74"/>
        <end position="130"/>
    </location>
</feature>
<dbReference type="InParanoid" id="A0A507AKL8"/>
<comment type="caution">
    <text evidence="2">The sequence shown here is derived from an EMBL/GenBank/DDBJ whole genome shotgun (WGS) entry which is preliminary data.</text>
</comment>
<feature type="region of interest" description="Disordered" evidence="1">
    <location>
        <begin position="27"/>
        <end position="61"/>
    </location>
</feature>
<dbReference type="EMBL" id="SKBQ01000082">
    <property type="protein sequence ID" value="TPX08003.1"/>
    <property type="molecule type" value="Genomic_DNA"/>
</dbReference>
<dbReference type="AlphaFoldDB" id="A0A507AKL8"/>
<evidence type="ECO:0000256" key="1">
    <source>
        <dbReference type="SAM" id="MobiDB-lite"/>
    </source>
</evidence>
<reference evidence="2 3" key="1">
    <citation type="submission" date="2019-06" db="EMBL/GenBank/DDBJ databases">
        <title>Draft genome sequence of the filamentous fungus Phialemoniopsis curvata isolated from diesel fuel.</title>
        <authorList>
            <person name="Varaljay V.A."/>
            <person name="Lyon W.J."/>
            <person name="Crouch A.L."/>
            <person name="Drake C.E."/>
            <person name="Hollomon J.M."/>
            <person name="Nadeau L.J."/>
            <person name="Nunn H.S."/>
            <person name="Stevenson B.S."/>
            <person name="Bojanowski C.L."/>
            <person name="Crookes-Goodson W.J."/>
        </authorList>
    </citation>
    <scope>NUCLEOTIDE SEQUENCE [LARGE SCALE GENOMIC DNA]</scope>
    <source>
        <strain evidence="2 3">D216</strain>
    </source>
</reference>
<keyword evidence="3" id="KW-1185">Reference proteome</keyword>
<name>A0A507AKL8_9PEZI</name>
<feature type="region of interest" description="Disordered" evidence="1">
    <location>
        <begin position="1"/>
        <end position="20"/>
    </location>
</feature>
<evidence type="ECO:0000313" key="3">
    <source>
        <dbReference type="Proteomes" id="UP000319257"/>
    </source>
</evidence>
<dbReference type="Proteomes" id="UP000319257">
    <property type="component" value="Unassembled WGS sequence"/>
</dbReference>
<gene>
    <name evidence="2" type="ORF">E0L32_010334</name>
</gene>
<dbReference type="GeneID" id="41977781"/>
<organism evidence="2 3">
    <name type="scientific">Thyridium curvatum</name>
    <dbReference type="NCBI Taxonomy" id="1093900"/>
    <lineage>
        <taxon>Eukaryota</taxon>
        <taxon>Fungi</taxon>
        <taxon>Dikarya</taxon>
        <taxon>Ascomycota</taxon>
        <taxon>Pezizomycotina</taxon>
        <taxon>Sordariomycetes</taxon>
        <taxon>Sordariomycetidae</taxon>
        <taxon>Thyridiales</taxon>
        <taxon>Thyridiaceae</taxon>
        <taxon>Thyridium</taxon>
    </lineage>
</organism>
<dbReference type="RefSeq" id="XP_030989714.1">
    <property type="nucleotide sequence ID" value="XM_031132941.1"/>
</dbReference>